<comment type="function">
    <text evidence="7">Catalyzes the phosphorylation of methylthioribose into methylthioribose-1-phosphate.</text>
</comment>
<keyword evidence="5 7" id="KW-0418">Kinase</keyword>
<dbReference type="GO" id="GO:0046522">
    <property type="term" value="F:S-methyl-5-thioribose kinase activity"/>
    <property type="evidence" value="ECO:0007669"/>
    <property type="project" value="UniProtKB-UniRule"/>
</dbReference>
<keyword evidence="7" id="KW-0028">Amino-acid biosynthesis</keyword>
<keyword evidence="4 7" id="KW-0547">Nucleotide-binding</keyword>
<dbReference type="GO" id="GO:0019509">
    <property type="term" value="P:L-methionine salvage from methylthioadenosine"/>
    <property type="evidence" value="ECO:0007669"/>
    <property type="project" value="UniProtKB-UniRule"/>
</dbReference>
<proteinExistence type="inferred from homology"/>
<dbReference type="PATRIC" id="fig|889306.3.peg.2228"/>
<dbReference type="Gene3D" id="3.30.200.20">
    <property type="entry name" value="Phosphorylase Kinase, domain 1"/>
    <property type="match status" value="1"/>
</dbReference>
<dbReference type="EMBL" id="JXRP01000017">
    <property type="protein sequence ID" value="KIL45866.1"/>
    <property type="molecule type" value="Genomic_DNA"/>
</dbReference>
<dbReference type="NCBIfam" id="TIGR01767">
    <property type="entry name" value="MTRK"/>
    <property type="match status" value="1"/>
</dbReference>
<comment type="catalytic activity">
    <reaction evidence="7">
        <text>5-(methylsulfanyl)-D-ribose + ATP = 5-(methylsulfanyl)-alpha-D-ribose 1-phosphate + ADP + H(+)</text>
        <dbReference type="Rhea" id="RHEA:22312"/>
        <dbReference type="ChEBI" id="CHEBI:15378"/>
        <dbReference type="ChEBI" id="CHEBI:30616"/>
        <dbReference type="ChEBI" id="CHEBI:58533"/>
        <dbReference type="ChEBI" id="CHEBI:78440"/>
        <dbReference type="ChEBI" id="CHEBI:456216"/>
        <dbReference type="EC" id="2.7.1.100"/>
    </reaction>
</comment>
<keyword evidence="10" id="KW-1185">Reference proteome</keyword>
<dbReference type="HAMAP" id="MF_01683">
    <property type="entry name" value="Salvage_MtnK"/>
    <property type="match status" value="1"/>
</dbReference>
<dbReference type="GO" id="GO:0005524">
    <property type="term" value="F:ATP binding"/>
    <property type="evidence" value="ECO:0007669"/>
    <property type="project" value="UniProtKB-UniRule"/>
</dbReference>
<dbReference type="InterPro" id="IPR009212">
    <property type="entry name" value="Methylthioribose_kinase"/>
</dbReference>
<dbReference type="OrthoDB" id="9777791at2"/>
<dbReference type="UniPathway" id="UPA00904">
    <property type="reaction ID" value="UER00872"/>
</dbReference>
<evidence type="ECO:0000313" key="10">
    <source>
        <dbReference type="Proteomes" id="UP000031938"/>
    </source>
</evidence>
<keyword evidence="7" id="KW-0486">Methionine biosynthesis</keyword>
<gene>
    <name evidence="7" type="primary">mtnK</name>
    <name evidence="9" type="ORF">KP78_22150</name>
</gene>
<dbReference type="PIRSF" id="PIRSF031134">
    <property type="entry name" value="MTRK"/>
    <property type="match status" value="1"/>
</dbReference>
<evidence type="ECO:0000259" key="8">
    <source>
        <dbReference type="Pfam" id="PF01636"/>
    </source>
</evidence>
<evidence type="ECO:0000256" key="3">
    <source>
        <dbReference type="ARBA" id="ARBA00022679"/>
    </source>
</evidence>
<evidence type="ECO:0000313" key="9">
    <source>
        <dbReference type="EMBL" id="KIL45866.1"/>
    </source>
</evidence>
<dbReference type="InterPro" id="IPR002575">
    <property type="entry name" value="Aminoglycoside_PTrfase"/>
</dbReference>
<comment type="caution">
    <text evidence="9">The sequence shown here is derived from an EMBL/GenBank/DDBJ whole genome shotgun (WGS) entry which is preliminary data.</text>
</comment>
<name>A0A0C2VN32_9BACL</name>
<evidence type="ECO:0000256" key="4">
    <source>
        <dbReference type="ARBA" id="ARBA00022741"/>
    </source>
</evidence>
<comment type="similarity">
    <text evidence="1 7">Belongs to the methylthioribose kinase family.</text>
</comment>
<keyword evidence="6 7" id="KW-0067">ATP-binding</keyword>
<feature type="binding site" evidence="7">
    <location>
        <begin position="114"/>
        <end position="116"/>
    </location>
    <ligand>
        <name>ATP</name>
        <dbReference type="ChEBI" id="CHEBI:30616"/>
    </ligand>
</feature>
<dbReference type="SUPFAM" id="SSF56112">
    <property type="entry name" value="Protein kinase-like (PK-like)"/>
    <property type="match status" value="1"/>
</dbReference>
<evidence type="ECO:0000256" key="2">
    <source>
        <dbReference type="ARBA" id="ARBA00011738"/>
    </source>
</evidence>
<feature type="binding site" evidence="7">
    <location>
        <begin position="249"/>
        <end position="251"/>
    </location>
    <ligand>
        <name>ATP</name>
        <dbReference type="ChEBI" id="CHEBI:30616"/>
    </ligand>
</feature>
<dbReference type="PANTHER" id="PTHR34273">
    <property type="entry name" value="METHYLTHIORIBOSE KINASE"/>
    <property type="match status" value="1"/>
</dbReference>
<dbReference type="InterPro" id="IPR011009">
    <property type="entry name" value="Kinase-like_dom_sf"/>
</dbReference>
<accession>A0A0C2VN32</accession>
<dbReference type="Gene3D" id="3.90.1200.10">
    <property type="match status" value="1"/>
</dbReference>
<dbReference type="AlphaFoldDB" id="A0A0C2VN32"/>
<keyword evidence="3 7" id="KW-0808">Transferase</keyword>
<comment type="subunit">
    <text evidence="2 7">Homodimer.</text>
</comment>
<feature type="domain" description="Aminoglycoside phosphotransferase" evidence="8">
    <location>
        <begin position="35"/>
        <end position="271"/>
    </location>
</feature>
<dbReference type="Pfam" id="PF01636">
    <property type="entry name" value="APH"/>
    <property type="match status" value="1"/>
</dbReference>
<feature type="binding site" evidence="7">
    <location>
        <position position="232"/>
    </location>
    <ligand>
        <name>substrate</name>
    </ligand>
</feature>
<dbReference type="PANTHER" id="PTHR34273:SF2">
    <property type="entry name" value="METHYLTHIORIBOSE KINASE"/>
    <property type="match status" value="1"/>
</dbReference>
<feature type="binding site" evidence="7">
    <location>
        <position position="60"/>
    </location>
    <ligand>
        <name>ATP</name>
        <dbReference type="ChEBI" id="CHEBI:30616"/>
    </ligand>
</feature>
<dbReference type="STRING" id="889306.KP78_22150"/>
<dbReference type="RefSeq" id="WP_041088652.1">
    <property type="nucleotide sequence ID" value="NZ_JXRP01000017.1"/>
</dbReference>
<organism evidence="9 10">
    <name type="scientific">Jeotgalibacillus soli</name>
    <dbReference type="NCBI Taxonomy" id="889306"/>
    <lineage>
        <taxon>Bacteria</taxon>
        <taxon>Bacillati</taxon>
        <taxon>Bacillota</taxon>
        <taxon>Bacilli</taxon>
        <taxon>Bacillales</taxon>
        <taxon>Caryophanaceae</taxon>
        <taxon>Jeotgalibacillus</taxon>
    </lineage>
</organism>
<sequence>MAIVQTKEYSPLTEQTAIELAYQLELFPKEAELTAEEIGDGNLNYVFRIQANNGKKIIVKQALPYAKVVGESWPLTLHRATIEANALIKHGEFVPHLVPKVYHTDSVLAVTVMEDLSHLTISREGLINGESYPRLSEDIGQYLAHTLFHTSDYALHPFEKKKLVHSFHNPELCKITEDLVFTDPFFNSDTNDFEDTLQPLVEALWEDNELKLETAKLKKSFLTETEALVHGDLHTGSIFASDTTTKVIDPEFAYYGPIGFDIGQFIANLTFQAIVREEGNKQVIYDHIQNTWTTFESHFSDLWQTHSIDSYANVEGYLKFVLEKSFQDAVGFAGCELIRRTIGLAHVKDLDLISNDEKRIEAKKKTIQTGRKWIIERSSIQTIDQLINVLIESN</sequence>
<evidence type="ECO:0000256" key="6">
    <source>
        <dbReference type="ARBA" id="ARBA00022840"/>
    </source>
</evidence>
<protein>
    <recommendedName>
        <fullName evidence="7">Methylthioribose kinase</fullName>
        <shortName evidence="7">MTR kinase</shortName>
        <ecNumber evidence="7">2.7.1.100</ecNumber>
    </recommendedName>
</protein>
<evidence type="ECO:0000256" key="5">
    <source>
        <dbReference type="ARBA" id="ARBA00022777"/>
    </source>
</evidence>
<comment type="pathway">
    <text evidence="7">Amino-acid biosynthesis; L-methionine biosynthesis via salvage pathway; S-methyl-5-thio-alpha-D-ribose 1-phosphate from S-methyl-5'-thioadenosine (hydrolase route): step 2/2.</text>
</comment>
<reference evidence="9 10" key="1">
    <citation type="submission" date="2015-01" db="EMBL/GenBank/DDBJ databases">
        <title>Genome sequencing of Jeotgalibacillus soli.</title>
        <authorList>
            <person name="Goh K.M."/>
            <person name="Chan K.-G."/>
            <person name="Yaakop A.S."/>
            <person name="Ee R."/>
            <person name="Gan H.M."/>
            <person name="Chan C.S."/>
        </authorList>
    </citation>
    <scope>NUCLEOTIDE SEQUENCE [LARGE SCALE GENOMIC DNA]</scope>
    <source>
        <strain evidence="9 10">P9</strain>
    </source>
</reference>
<dbReference type="Proteomes" id="UP000031938">
    <property type="component" value="Unassembled WGS sequence"/>
</dbReference>
<evidence type="ECO:0000256" key="7">
    <source>
        <dbReference type="HAMAP-Rule" id="MF_01683"/>
    </source>
</evidence>
<feature type="binding site" evidence="7">
    <location>
        <position position="44"/>
    </location>
    <ligand>
        <name>ATP</name>
        <dbReference type="ChEBI" id="CHEBI:30616"/>
    </ligand>
</feature>
<feature type="binding site" evidence="7">
    <location>
        <position position="339"/>
    </location>
    <ligand>
        <name>substrate</name>
    </ligand>
</feature>
<evidence type="ECO:0000256" key="1">
    <source>
        <dbReference type="ARBA" id="ARBA00010165"/>
    </source>
</evidence>
<dbReference type="EC" id="2.7.1.100" evidence="7"/>